<evidence type="ECO:0000256" key="11">
    <source>
        <dbReference type="ARBA" id="ARBA00022989"/>
    </source>
</evidence>
<evidence type="ECO:0000313" key="18">
    <source>
        <dbReference type="EMBL" id="KAL3272227.1"/>
    </source>
</evidence>
<evidence type="ECO:0000313" key="19">
    <source>
        <dbReference type="Proteomes" id="UP001516400"/>
    </source>
</evidence>
<evidence type="ECO:0000256" key="5">
    <source>
        <dbReference type="ARBA" id="ARBA00022723"/>
    </source>
</evidence>
<dbReference type="EC" id="7.2.2.-" evidence="14"/>
<evidence type="ECO:0000256" key="8">
    <source>
        <dbReference type="ARBA" id="ARBA00022840"/>
    </source>
</evidence>
<comment type="similarity">
    <text evidence="2 14">Belongs to the cation transport ATPase (P-type) (TC 3.A.3) family. Type V subfamily.</text>
</comment>
<dbReference type="NCBIfam" id="TIGR01657">
    <property type="entry name" value="P-ATPase-V"/>
    <property type="match status" value="1"/>
</dbReference>
<feature type="transmembrane region" description="Helical" evidence="14">
    <location>
        <begin position="1009"/>
        <end position="1033"/>
    </location>
</feature>
<dbReference type="SFLD" id="SFLDG00002">
    <property type="entry name" value="C1.7:_P-type_atpase_like"/>
    <property type="match status" value="1"/>
</dbReference>
<feature type="domain" description="P5B-type ATPase N-terminal" evidence="17">
    <location>
        <begin position="13"/>
        <end position="152"/>
    </location>
</feature>
<keyword evidence="7" id="KW-0967">Endosome</keyword>
<keyword evidence="8 14" id="KW-0067">ATP-binding</keyword>
<feature type="transmembrane region" description="Helical" evidence="14">
    <location>
        <begin position="206"/>
        <end position="225"/>
    </location>
</feature>
<dbReference type="InterPro" id="IPR006544">
    <property type="entry name" value="P-type_TPase_V"/>
</dbReference>
<comment type="catalytic activity">
    <reaction evidence="13 14">
        <text>ATP + H2O = ADP + phosphate + H(+)</text>
        <dbReference type="Rhea" id="RHEA:13065"/>
        <dbReference type="ChEBI" id="CHEBI:15377"/>
        <dbReference type="ChEBI" id="CHEBI:15378"/>
        <dbReference type="ChEBI" id="CHEBI:30616"/>
        <dbReference type="ChEBI" id="CHEBI:43474"/>
        <dbReference type="ChEBI" id="CHEBI:456216"/>
    </reaction>
</comment>
<comment type="subcellular location">
    <subcellularLocation>
        <location evidence="1">Late endosome membrane</location>
        <topology evidence="1">Multi-pass membrane protein</topology>
    </subcellularLocation>
    <subcellularLocation>
        <location evidence="14">Membrane</location>
        <topology evidence="14">Multi-pass membrane protein</topology>
    </subcellularLocation>
</comment>
<evidence type="ECO:0000259" key="15">
    <source>
        <dbReference type="Pfam" id="PF00122"/>
    </source>
</evidence>
<feature type="domain" description="P-type ATPase A" evidence="15">
    <location>
        <begin position="290"/>
        <end position="399"/>
    </location>
</feature>
<dbReference type="Gene3D" id="3.40.50.1000">
    <property type="entry name" value="HAD superfamily/HAD-like"/>
    <property type="match status" value="1"/>
</dbReference>
<feature type="transmembrane region" description="Helical" evidence="14">
    <location>
        <begin position="231"/>
        <end position="251"/>
    </location>
</feature>
<dbReference type="FunFam" id="3.40.50.1000:FF:000045">
    <property type="entry name" value="Cation-transporting ATPase"/>
    <property type="match status" value="1"/>
</dbReference>
<evidence type="ECO:0000256" key="1">
    <source>
        <dbReference type="ARBA" id="ARBA00004107"/>
    </source>
</evidence>
<dbReference type="InterPro" id="IPR059000">
    <property type="entry name" value="ATPase_P-type_domA"/>
</dbReference>
<keyword evidence="5 14" id="KW-0479">Metal-binding</keyword>
<evidence type="ECO:0000256" key="14">
    <source>
        <dbReference type="RuleBase" id="RU362082"/>
    </source>
</evidence>
<dbReference type="InterPro" id="IPR023299">
    <property type="entry name" value="ATPase_P-typ_cyto_dom_N"/>
</dbReference>
<evidence type="ECO:0000256" key="3">
    <source>
        <dbReference type="ARBA" id="ARBA00022553"/>
    </source>
</evidence>
<feature type="transmembrane region" description="Helical" evidence="14">
    <location>
        <begin position="453"/>
        <end position="472"/>
    </location>
</feature>
<feature type="transmembrane region" description="Helical" evidence="14">
    <location>
        <begin position="416"/>
        <end position="433"/>
    </location>
</feature>
<feature type="transmembrane region" description="Helical" evidence="14">
    <location>
        <begin position="1088"/>
        <end position="1109"/>
    </location>
</feature>
<keyword evidence="10 14" id="KW-1278">Translocase</keyword>
<evidence type="ECO:0000256" key="6">
    <source>
        <dbReference type="ARBA" id="ARBA00022741"/>
    </source>
</evidence>
<keyword evidence="11 14" id="KW-1133">Transmembrane helix</keyword>
<dbReference type="InterPro" id="IPR047819">
    <property type="entry name" value="P5A-ATPase_N"/>
</dbReference>
<feature type="transmembrane region" description="Helical" evidence="14">
    <location>
        <begin position="1058"/>
        <end position="1076"/>
    </location>
</feature>
<dbReference type="EMBL" id="JABFTP020000042">
    <property type="protein sequence ID" value="KAL3272227.1"/>
    <property type="molecule type" value="Genomic_DNA"/>
</dbReference>
<dbReference type="PANTHER" id="PTHR45630:SF8">
    <property type="entry name" value="CATION-TRANSPORTING ATPASE"/>
    <property type="match status" value="1"/>
</dbReference>
<evidence type="ECO:0000259" key="16">
    <source>
        <dbReference type="Pfam" id="PF00690"/>
    </source>
</evidence>
<feature type="transmembrane region" description="Helical" evidence="14">
    <location>
        <begin position="942"/>
        <end position="960"/>
    </location>
</feature>
<dbReference type="PANTHER" id="PTHR45630">
    <property type="entry name" value="CATION-TRANSPORTING ATPASE-RELATED"/>
    <property type="match status" value="1"/>
</dbReference>
<dbReference type="SUPFAM" id="SSF56784">
    <property type="entry name" value="HAD-like"/>
    <property type="match status" value="1"/>
</dbReference>
<gene>
    <name evidence="18" type="ORF">HHI36_022710</name>
</gene>
<dbReference type="Pfam" id="PF13246">
    <property type="entry name" value="Cation_ATPase"/>
    <property type="match status" value="1"/>
</dbReference>
<evidence type="ECO:0000256" key="12">
    <source>
        <dbReference type="ARBA" id="ARBA00023136"/>
    </source>
</evidence>
<keyword evidence="9 14" id="KW-0460">Magnesium</keyword>
<dbReference type="SUPFAM" id="SSF81653">
    <property type="entry name" value="Calcium ATPase, transduction domain A"/>
    <property type="match status" value="1"/>
</dbReference>
<dbReference type="Gene3D" id="2.70.150.10">
    <property type="entry name" value="Calcium-transporting ATPase, cytoplasmic transduction domain A"/>
    <property type="match status" value="1"/>
</dbReference>
<name>A0ABD2N1A5_9CUCU</name>
<dbReference type="Pfam" id="PF00690">
    <property type="entry name" value="Cation_ATPase_N"/>
    <property type="match status" value="1"/>
</dbReference>
<dbReference type="PRINTS" id="PR00119">
    <property type="entry name" value="CATATPASE"/>
</dbReference>
<dbReference type="SFLD" id="SFLDS00003">
    <property type="entry name" value="Haloacid_Dehalogenase"/>
    <property type="match status" value="1"/>
</dbReference>
<dbReference type="InterPro" id="IPR008250">
    <property type="entry name" value="ATPase_P-typ_transduc_dom_A_sf"/>
</dbReference>
<dbReference type="GO" id="GO:0019829">
    <property type="term" value="F:ATPase-coupled monoatomic cation transmembrane transporter activity"/>
    <property type="evidence" value="ECO:0007669"/>
    <property type="project" value="UniProtKB-UniRule"/>
</dbReference>
<dbReference type="FunFam" id="1.20.1110.10:FF:000023">
    <property type="entry name" value="Cation-transporting ATPase"/>
    <property type="match status" value="1"/>
</dbReference>
<keyword evidence="12 14" id="KW-0472">Membrane</keyword>
<dbReference type="PROSITE" id="PS01229">
    <property type="entry name" value="COF_2"/>
    <property type="match status" value="1"/>
</dbReference>
<dbReference type="GO" id="GO:0031902">
    <property type="term" value="C:late endosome membrane"/>
    <property type="evidence" value="ECO:0007669"/>
    <property type="project" value="UniProtKB-SubCell"/>
</dbReference>
<dbReference type="InterPro" id="IPR004014">
    <property type="entry name" value="ATPase_P-typ_cation-transptr_N"/>
</dbReference>
<dbReference type="SUPFAM" id="SSF81660">
    <property type="entry name" value="Metal cation-transporting ATPase, ATP-binding domain N"/>
    <property type="match status" value="1"/>
</dbReference>
<dbReference type="InterPro" id="IPR023298">
    <property type="entry name" value="ATPase_P-typ_TM_dom_sf"/>
</dbReference>
<evidence type="ECO:0000256" key="2">
    <source>
        <dbReference type="ARBA" id="ARBA00006000"/>
    </source>
</evidence>
<dbReference type="InterPro" id="IPR018303">
    <property type="entry name" value="ATPase_P-typ_P_site"/>
</dbReference>
<proteinExistence type="inferred from homology"/>
<dbReference type="FunFam" id="3.40.1110.10:FF:000026">
    <property type="entry name" value="Cation-transporting ATPase"/>
    <property type="match status" value="1"/>
</dbReference>
<keyword evidence="19" id="KW-1185">Reference proteome</keyword>
<feature type="transmembrane region" description="Helical" evidence="14">
    <location>
        <begin position="1129"/>
        <end position="1155"/>
    </location>
</feature>
<dbReference type="InterPro" id="IPR001757">
    <property type="entry name" value="P_typ_ATPase"/>
</dbReference>
<evidence type="ECO:0000256" key="10">
    <source>
        <dbReference type="ARBA" id="ARBA00022967"/>
    </source>
</evidence>
<evidence type="ECO:0000256" key="4">
    <source>
        <dbReference type="ARBA" id="ARBA00022692"/>
    </source>
</evidence>
<dbReference type="NCBIfam" id="TIGR01494">
    <property type="entry name" value="ATPase_P-type"/>
    <property type="match status" value="2"/>
</dbReference>
<dbReference type="GO" id="GO:0005524">
    <property type="term" value="F:ATP binding"/>
    <property type="evidence" value="ECO:0007669"/>
    <property type="project" value="UniProtKB-UniRule"/>
</dbReference>
<organism evidence="18 19">
    <name type="scientific">Cryptolaemus montrouzieri</name>
    <dbReference type="NCBI Taxonomy" id="559131"/>
    <lineage>
        <taxon>Eukaryota</taxon>
        <taxon>Metazoa</taxon>
        <taxon>Ecdysozoa</taxon>
        <taxon>Arthropoda</taxon>
        <taxon>Hexapoda</taxon>
        <taxon>Insecta</taxon>
        <taxon>Pterygota</taxon>
        <taxon>Neoptera</taxon>
        <taxon>Endopterygota</taxon>
        <taxon>Coleoptera</taxon>
        <taxon>Polyphaga</taxon>
        <taxon>Cucujiformia</taxon>
        <taxon>Coccinelloidea</taxon>
        <taxon>Coccinellidae</taxon>
        <taxon>Scymninae</taxon>
        <taxon>Scymnini</taxon>
        <taxon>Cryptolaemus</taxon>
    </lineage>
</organism>
<keyword evidence="3" id="KW-0597">Phosphoprotein</keyword>
<protein>
    <recommendedName>
        <fullName evidence="14">Cation-transporting ATPase</fullName>
        <ecNumber evidence="14">7.2.2.-</ecNumber>
    </recommendedName>
</protein>
<evidence type="ECO:0000256" key="7">
    <source>
        <dbReference type="ARBA" id="ARBA00022753"/>
    </source>
</evidence>
<evidence type="ECO:0000256" key="9">
    <source>
        <dbReference type="ARBA" id="ARBA00022842"/>
    </source>
</evidence>
<dbReference type="SFLD" id="SFLDF00027">
    <property type="entry name" value="p-type_atpase"/>
    <property type="match status" value="1"/>
</dbReference>
<feature type="transmembrane region" description="Helical" evidence="14">
    <location>
        <begin position="972"/>
        <end position="988"/>
    </location>
</feature>
<evidence type="ECO:0000256" key="13">
    <source>
        <dbReference type="ARBA" id="ARBA00049360"/>
    </source>
</evidence>
<keyword evidence="6 14" id="KW-0547">Nucleotide-binding</keyword>
<dbReference type="Pfam" id="PF12409">
    <property type="entry name" value="P5-ATPase"/>
    <property type="match status" value="1"/>
</dbReference>
<dbReference type="Pfam" id="PF00122">
    <property type="entry name" value="E1-E2_ATPase"/>
    <property type="match status" value="1"/>
</dbReference>
<dbReference type="GO" id="GO:0046872">
    <property type="term" value="F:metal ion binding"/>
    <property type="evidence" value="ECO:0007669"/>
    <property type="project" value="UniProtKB-UniRule"/>
</dbReference>
<reference evidence="18 19" key="1">
    <citation type="journal article" date="2021" name="BMC Biol.">
        <title>Horizontally acquired antibacterial genes associated with adaptive radiation of ladybird beetles.</title>
        <authorList>
            <person name="Li H.S."/>
            <person name="Tang X.F."/>
            <person name="Huang Y.H."/>
            <person name="Xu Z.Y."/>
            <person name="Chen M.L."/>
            <person name="Du X.Y."/>
            <person name="Qiu B.Y."/>
            <person name="Chen P.T."/>
            <person name="Zhang W."/>
            <person name="Slipinski A."/>
            <person name="Escalona H.E."/>
            <person name="Waterhouse R.M."/>
            <person name="Zwick A."/>
            <person name="Pang H."/>
        </authorList>
    </citation>
    <scope>NUCLEOTIDE SEQUENCE [LARGE SCALE GENOMIC DNA]</scope>
    <source>
        <strain evidence="18">SYSU2018</strain>
    </source>
</reference>
<dbReference type="InterPro" id="IPR023214">
    <property type="entry name" value="HAD_sf"/>
</dbReference>
<dbReference type="Gene3D" id="3.40.1110.10">
    <property type="entry name" value="Calcium-transporting ATPase, cytoplasmic domain N"/>
    <property type="match status" value="1"/>
</dbReference>
<evidence type="ECO:0000259" key="17">
    <source>
        <dbReference type="Pfam" id="PF12409"/>
    </source>
</evidence>
<dbReference type="Proteomes" id="UP001516400">
    <property type="component" value="Unassembled WGS sequence"/>
</dbReference>
<dbReference type="InterPro" id="IPR036412">
    <property type="entry name" value="HAD-like_sf"/>
</dbReference>
<keyword evidence="4 14" id="KW-0812">Transmembrane</keyword>
<comment type="caution">
    <text evidence="18">The sequence shown here is derived from an EMBL/GenBank/DDBJ whole genome shotgun (WGS) entry which is preliminary data.</text>
</comment>
<feature type="transmembrane region" description="Helical" evidence="14">
    <location>
        <begin position="30"/>
        <end position="47"/>
    </location>
</feature>
<sequence length="1413" mass="158713">MSTSKRMLINEGEDDEMEIIGFRTDKVKAFITYTFIVISIGFLRLFFHWVPHWYLYATSTTCPVTQAEKILVIEVFNGKHKIYHVKPLRILTSDSVLNMKTDGSNTNVVDPQLIEDLTETQPSLCVHFDNGNFRALDKLIIFSCKKVSYIWNTETSKFEKLRGLDAGVSSHKFHENEGLSSGEAFMRRMVYGSNKIDIKESSVAKLLFLEVLNPFYIFQIASFILWFLDNYYYYAIAIMIMSMFGISMTVIQTKKNERNLRATVHSSDVCKVLRRNNRKFSGDCGDASYTTETISTDLLVPGDVLEIPTHGCIMHCDALLLTGNCILNESMLTGESVPVTKTSLPNIKGVLYDPKEHAKHTLFCGTQVIQTRYFGSEKVLAVVVRTSFSTAKGSLVRSILYPPPVDFKFEKDSYKFVACMACIAAVGFGYTVVTKVMKGIPLRDLIFEALDLITIVIPPALPAAMTVGCFYAQIRLKKNQIFCISPRSINVSGSVNCVCFDKTGTLTEDGLDLLCVVPVADRAYSKPVTDVSTMPYNTLFFGLVSCHSLTIIDKQIVGDPLDLKMFESTKWIMEEPEVADNNKFDLIFPTVMKPPKNKSASTENLVDQLQIGIIREFPFSSSHQRMGVIIRKLNAPNFEYYCKGSPEMLLNFIDKNSLPHNFHEVLENYTQDGCRVIAIAHKEVKMSYTKIQKIQREVLEKDMHFLGLIILENRLKPETAPCIQVLNDANVRIIMVTGDNILTALSVARDCDIIKPGESVITVNCDNSNPPQLYYTLNNFKPKNQLNDFSVLSNSASVMSLDTVESQIQNSTALSNGDTRKPENNCNNYRFAMTGKVWGVVREYYSEELLGKLVTRGTIFARMSPEQKQQLVQELQALGYYVAMCGDGANDCGALKAAHTGVSLSEAESSVASPFTSKNPNISCVINVIKEGRAALVTSFGIFKYMAAYSLCQFISVLILYHFESNLTDMEFLYIDLCIISVFAFFFGKTDSYPGKLVKEPPLTSLLSLSPILSLILQLILIIVFQLGSFWYLTMQPWYTPFQHGTKNADDVGCLENFTIYTISSFQYITLAIVFSKGKPYRKSIFSNIGFLVTSIVLILASSYLALIPDNYVRHFFLLDVPKDFNFRLALLILALSYFILSFMIEFVIIDFFVFKKCSKQFDKSIKYLSIDKDLNLDTKWPPLTSTTDFTTGASPENSIPTCMAEIVVEKENKFDKNHVLNKLYNRNSTELNLDTNFENQSVCSENFSPNVDVNVISFSTPINSNKRPPQDNNLALKTISDNNLSHNSQYGGAKSSKINISDTNLNLTSSRYPNLKDFEPNLEKNPAISEDLFSSVPSNFNNMSSGSDTFKSFSPSDVTSNNLGSNCNIAELPYDEEENTNLTSDRLGGFYSKSENSPSDISLKINNFDNIR</sequence>
<accession>A0ABD2N1A5</accession>
<dbReference type="PROSITE" id="PS00154">
    <property type="entry name" value="ATPASE_E1_E2"/>
    <property type="match status" value="1"/>
</dbReference>
<dbReference type="InterPro" id="IPR044492">
    <property type="entry name" value="P_typ_ATPase_HD_dom"/>
</dbReference>
<dbReference type="SUPFAM" id="SSF81665">
    <property type="entry name" value="Calcium ATPase, transmembrane domain M"/>
    <property type="match status" value="1"/>
</dbReference>
<feature type="domain" description="Cation-transporting P-type ATPase N-terminal" evidence="16">
    <location>
        <begin position="175"/>
        <end position="226"/>
    </location>
</feature>
<dbReference type="Gene3D" id="1.20.1110.10">
    <property type="entry name" value="Calcium-transporting ATPase, transmembrane domain"/>
    <property type="match status" value="1"/>
</dbReference>